<evidence type="ECO:0000313" key="4">
    <source>
        <dbReference type="Proteomes" id="UP000245802"/>
    </source>
</evidence>
<evidence type="ECO:0000313" key="3">
    <source>
        <dbReference type="EMBL" id="AWM36929.1"/>
    </source>
</evidence>
<accession>A0A2Z3GRE5</accession>
<evidence type="ECO:0000259" key="2">
    <source>
        <dbReference type="Pfam" id="PF20004"/>
    </source>
</evidence>
<feature type="compositionally biased region" description="Low complexity" evidence="1">
    <location>
        <begin position="370"/>
        <end position="392"/>
    </location>
</feature>
<proteinExistence type="predicted"/>
<feature type="domain" description="FtsH ternary system" evidence="2">
    <location>
        <begin position="19"/>
        <end position="365"/>
    </location>
</feature>
<name>A0A2Z3GRE5_9BACT</name>
<gene>
    <name evidence="3" type="ORF">C1280_07780</name>
</gene>
<reference evidence="3 4" key="1">
    <citation type="submission" date="2018-01" db="EMBL/GenBank/DDBJ databases">
        <title>G. obscuriglobus.</title>
        <authorList>
            <person name="Franke J."/>
            <person name="Blomberg W."/>
            <person name="Selmecki A."/>
        </authorList>
    </citation>
    <scope>NUCLEOTIDE SEQUENCE [LARGE SCALE GENOMIC DNA]</scope>
    <source>
        <strain evidence="3 4">DSM 5831</strain>
    </source>
</reference>
<keyword evidence="4" id="KW-1185">Reference proteome</keyword>
<feature type="region of interest" description="Disordered" evidence="1">
    <location>
        <begin position="368"/>
        <end position="392"/>
    </location>
</feature>
<protein>
    <recommendedName>
        <fullName evidence="2">FtsH ternary system domain-containing protein</fullName>
    </recommendedName>
</protein>
<sequence length="392" mass="43758">MTRTAAPPTQPPEPEGPRQVTKFEFNLLRILRFLVRHFPADQGLQLVRTATTKPECISAGAVELVKDTLKKAFVLFLTRAGGWRNDKYLRDGQPVGGRVWDRIPLDERALEFSRPVLDFLFWLTAEKVHESKVAWDTAPKALTPADELFFALSFDAMRTDPDVLAVMRRKDVVARNPFCWLLAPQDAADPDAAKPAVPDFTPVCQGQRAVLLECLQRELTNRWVKTERDKGQLTDWKKMRVQGNAEFATLRGFLQVAEAARRTDLARFVLRTNAQVLQSDLTPVFWTGGLQGSGPQRLADRLETQRAALAVPRQMEILETWQERARYVGYFDDDYQASQMWKADWEAASGDRVAARARAAVEMLEPLRGPVPGAAPADGAPPAGGNPEGSPG</sequence>
<dbReference type="OrthoDB" id="263180at2"/>
<dbReference type="InterPro" id="IPR045485">
    <property type="entry name" value="fvmX6"/>
</dbReference>
<dbReference type="Pfam" id="PF20004">
    <property type="entry name" value="fvmX6"/>
    <property type="match status" value="1"/>
</dbReference>
<organism evidence="3 4">
    <name type="scientific">Gemmata obscuriglobus</name>
    <dbReference type="NCBI Taxonomy" id="114"/>
    <lineage>
        <taxon>Bacteria</taxon>
        <taxon>Pseudomonadati</taxon>
        <taxon>Planctomycetota</taxon>
        <taxon>Planctomycetia</taxon>
        <taxon>Gemmatales</taxon>
        <taxon>Gemmataceae</taxon>
        <taxon>Gemmata</taxon>
    </lineage>
</organism>
<dbReference type="KEGG" id="gog:C1280_07780"/>
<dbReference type="Proteomes" id="UP000245802">
    <property type="component" value="Chromosome"/>
</dbReference>
<dbReference type="EMBL" id="CP025958">
    <property type="protein sequence ID" value="AWM36929.1"/>
    <property type="molecule type" value="Genomic_DNA"/>
</dbReference>
<dbReference type="AlphaFoldDB" id="A0A2Z3GRE5"/>
<dbReference type="RefSeq" id="WP_010040327.1">
    <property type="nucleotide sequence ID" value="NZ_CP025958.1"/>
</dbReference>
<evidence type="ECO:0000256" key="1">
    <source>
        <dbReference type="SAM" id="MobiDB-lite"/>
    </source>
</evidence>